<feature type="region of interest" description="Disordered" evidence="1">
    <location>
        <begin position="1"/>
        <end position="59"/>
    </location>
</feature>
<evidence type="ECO:0000256" key="1">
    <source>
        <dbReference type="SAM" id="MobiDB-lite"/>
    </source>
</evidence>
<name>A0A0F9T4X1_9ZZZZ</name>
<reference evidence="2" key="1">
    <citation type="journal article" date="2015" name="Nature">
        <title>Complex archaea that bridge the gap between prokaryotes and eukaryotes.</title>
        <authorList>
            <person name="Spang A."/>
            <person name="Saw J.H."/>
            <person name="Jorgensen S.L."/>
            <person name="Zaremba-Niedzwiedzka K."/>
            <person name="Martijn J."/>
            <person name="Lind A.E."/>
            <person name="van Eijk R."/>
            <person name="Schleper C."/>
            <person name="Guy L."/>
            <person name="Ettema T.J."/>
        </authorList>
    </citation>
    <scope>NUCLEOTIDE SEQUENCE</scope>
</reference>
<protein>
    <submittedName>
        <fullName evidence="2">Uncharacterized protein</fullName>
    </submittedName>
</protein>
<feature type="compositionally biased region" description="Acidic residues" evidence="1">
    <location>
        <begin position="7"/>
        <end position="30"/>
    </location>
</feature>
<feature type="region of interest" description="Disordered" evidence="1">
    <location>
        <begin position="190"/>
        <end position="224"/>
    </location>
</feature>
<organism evidence="2">
    <name type="scientific">marine sediment metagenome</name>
    <dbReference type="NCBI Taxonomy" id="412755"/>
    <lineage>
        <taxon>unclassified sequences</taxon>
        <taxon>metagenomes</taxon>
        <taxon>ecological metagenomes</taxon>
    </lineage>
</organism>
<gene>
    <name evidence="2" type="ORF">LCGC14_0771950</name>
</gene>
<feature type="compositionally biased region" description="Basic and acidic residues" evidence="1">
    <location>
        <begin position="212"/>
        <end position="224"/>
    </location>
</feature>
<dbReference type="AlphaFoldDB" id="A0A0F9T4X1"/>
<accession>A0A0F9T4X1</accession>
<proteinExistence type="predicted"/>
<feature type="compositionally biased region" description="Basic and acidic residues" evidence="1">
    <location>
        <begin position="31"/>
        <end position="55"/>
    </location>
</feature>
<comment type="caution">
    <text evidence="2">The sequence shown here is derived from an EMBL/GenBank/DDBJ whole genome shotgun (WGS) entry which is preliminary data.</text>
</comment>
<dbReference type="EMBL" id="LAZR01001955">
    <property type="protein sequence ID" value="KKN36608.1"/>
    <property type="molecule type" value="Genomic_DNA"/>
</dbReference>
<sequence>MSFAEEEKVEETETTEEETTQGEVTETPEQEIERLKAEKAKLEEDKQKHNQEKSHLGVKFQELVRNQELSVGTINNMKSEIDSLKAPKEDENYLDMNDPKTRDRWFDKRVNDRINSDNTAQKEYSNQYDRDIRKLVEDEGMDAEEKEAVYAKLKTQKDNVFNDPTRDAGHNLREAQRLYYKEKLSGSVTKNLNLKKDKPVGTGVGGGGTQEGTKKKAPESPELAKLRESMARAKEMRGWKLPVKT</sequence>
<evidence type="ECO:0000313" key="2">
    <source>
        <dbReference type="EMBL" id="KKN36608.1"/>
    </source>
</evidence>